<feature type="transmembrane region" description="Helical" evidence="1">
    <location>
        <begin position="20"/>
        <end position="36"/>
    </location>
</feature>
<keyword evidence="3" id="KW-1185">Reference proteome</keyword>
<comment type="caution">
    <text evidence="2">The sequence shown here is derived from an EMBL/GenBank/DDBJ whole genome shotgun (WGS) entry which is preliminary data.</text>
</comment>
<evidence type="ECO:0000313" key="3">
    <source>
        <dbReference type="Proteomes" id="UP000887458"/>
    </source>
</evidence>
<keyword evidence="1" id="KW-0812">Transmembrane</keyword>
<dbReference type="Proteomes" id="UP000887458">
    <property type="component" value="Unassembled WGS sequence"/>
</dbReference>
<evidence type="ECO:0000256" key="1">
    <source>
        <dbReference type="SAM" id="Phobius"/>
    </source>
</evidence>
<keyword evidence="1" id="KW-1133">Transmembrane helix</keyword>
<feature type="transmembrane region" description="Helical" evidence="1">
    <location>
        <begin position="48"/>
        <end position="68"/>
    </location>
</feature>
<accession>A0ABQ8IQW9</accession>
<dbReference type="EMBL" id="NJHN03000129">
    <property type="protein sequence ID" value="KAH9412663.1"/>
    <property type="molecule type" value="Genomic_DNA"/>
</dbReference>
<organism evidence="2 3">
    <name type="scientific">Dermatophagoides pteronyssinus</name>
    <name type="common">European house dust mite</name>
    <dbReference type="NCBI Taxonomy" id="6956"/>
    <lineage>
        <taxon>Eukaryota</taxon>
        <taxon>Metazoa</taxon>
        <taxon>Ecdysozoa</taxon>
        <taxon>Arthropoda</taxon>
        <taxon>Chelicerata</taxon>
        <taxon>Arachnida</taxon>
        <taxon>Acari</taxon>
        <taxon>Acariformes</taxon>
        <taxon>Sarcoptiformes</taxon>
        <taxon>Astigmata</taxon>
        <taxon>Psoroptidia</taxon>
        <taxon>Analgoidea</taxon>
        <taxon>Pyroglyphidae</taxon>
        <taxon>Dermatophagoidinae</taxon>
        <taxon>Dermatophagoides</taxon>
    </lineage>
</organism>
<reference evidence="2 3" key="1">
    <citation type="journal article" date="2018" name="J. Allergy Clin. Immunol.">
        <title>High-quality assembly of Dermatophagoides pteronyssinus genome and transcriptome reveals a wide range of novel allergens.</title>
        <authorList>
            <person name="Liu X.Y."/>
            <person name="Yang K.Y."/>
            <person name="Wang M.Q."/>
            <person name="Kwok J.S."/>
            <person name="Zeng X."/>
            <person name="Yang Z."/>
            <person name="Xiao X.J."/>
            <person name="Lau C.P."/>
            <person name="Li Y."/>
            <person name="Huang Z.M."/>
            <person name="Ba J.G."/>
            <person name="Yim A.K."/>
            <person name="Ouyang C.Y."/>
            <person name="Ngai S.M."/>
            <person name="Chan T.F."/>
            <person name="Leung E.L."/>
            <person name="Liu L."/>
            <person name="Liu Z.G."/>
            <person name="Tsui S.K."/>
        </authorList>
    </citation>
    <scope>NUCLEOTIDE SEQUENCE [LARGE SCALE GENOMIC DNA]</scope>
    <source>
        <strain evidence="2">Derp</strain>
    </source>
</reference>
<name>A0ABQ8IQW9_DERPT</name>
<reference evidence="2 3" key="2">
    <citation type="journal article" date="2022" name="Mol. Biol. Evol.">
        <title>Comparative Genomics Reveals Insights into the Divergent Evolution of Astigmatic Mites and Household Pest Adaptations.</title>
        <authorList>
            <person name="Xiong Q."/>
            <person name="Wan A.T."/>
            <person name="Liu X."/>
            <person name="Fung C.S."/>
            <person name="Xiao X."/>
            <person name="Malainual N."/>
            <person name="Hou J."/>
            <person name="Wang L."/>
            <person name="Wang M."/>
            <person name="Yang K.Y."/>
            <person name="Cui Y."/>
            <person name="Leung E.L."/>
            <person name="Nong W."/>
            <person name="Shin S.K."/>
            <person name="Au S.W."/>
            <person name="Jeong K.Y."/>
            <person name="Chew F.T."/>
            <person name="Hui J.H."/>
            <person name="Leung T.F."/>
            <person name="Tungtrongchitr A."/>
            <person name="Zhong N."/>
            <person name="Liu Z."/>
            <person name="Tsui S.K."/>
        </authorList>
    </citation>
    <scope>NUCLEOTIDE SEQUENCE [LARGE SCALE GENOMIC DNA]</scope>
    <source>
        <strain evidence="2">Derp</strain>
    </source>
</reference>
<proteinExistence type="predicted"/>
<keyword evidence="1" id="KW-0472">Membrane</keyword>
<evidence type="ECO:0000313" key="2">
    <source>
        <dbReference type="EMBL" id="KAH9412663.1"/>
    </source>
</evidence>
<sequence>MLISSSSSLSSTKKQKQQKLIRMVHGTIVLTIDYFVQHDSIRIRNRILPVSGFGVILIVMVIMINEFLEAISARKN</sequence>
<gene>
    <name evidence="2" type="ORF">DERP_006627</name>
</gene>
<protein>
    <submittedName>
        <fullName evidence="2">Uncharacterized protein</fullName>
    </submittedName>
</protein>